<evidence type="ECO:0000259" key="2">
    <source>
        <dbReference type="Pfam" id="PF18803"/>
    </source>
</evidence>
<comment type="caution">
    <text evidence="3">The sequence shown here is derived from an EMBL/GenBank/DDBJ whole genome shotgun (WGS) entry which is preliminary data.</text>
</comment>
<organism evidence="3 4">
    <name type="scientific">Pleurotus eryngii</name>
    <name type="common">Boletus of the steppes</name>
    <dbReference type="NCBI Taxonomy" id="5323"/>
    <lineage>
        <taxon>Eukaryota</taxon>
        <taxon>Fungi</taxon>
        <taxon>Dikarya</taxon>
        <taxon>Basidiomycota</taxon>
        <taxon>Agaricomycotina</taxon>
        <taxon>Agaricomycetes</taxon>
        <taxon>Agaricomycetidae</taxon>
        <taxon>Agaricales</taxon>
        <taxon>Pleurotineae</taxon>
        <taxon>Pleurotaceae</taxon>
        <taxon>Pleurotus</taxon>
    </lineage>
</organism>
<feature type="domain" description="CxC2-like cysteine cluster KDZ transposase-associated" evidence="2">
    <location>
        <begin position="113"/>
        <end position="218"/>
    </location>
</feature>
<accession>A0A9P5ZIH1</accession>
<feature type="compositionally biased region" description="Low complexity" evidence="1">
    <location>
        <begin position="7"/>
        <end position="18"/>
    </location>
</feature>
<dbReference type="Pfam" id="PF18803">
    <property type="entry name" value="CxC2"/>
    <property type="match status" value="1"/>
</dbReference>
<protein>
    <recommendedName>
        <fullName evidence="2">CxC2-like cysteine cluster KDZ transposase-associated domain-containing protein</fullName>
    </recommendedName>
</protein>
<feature type="region of interest" description="Disordered" evidence="1">
    <location>
        <begin position="1"/>
        <end position="31"/>
    </location>
</feature>
<dbReference type="Proteomes" id="UP000807025">
    <property type="component" value="Unassembled WGS sequence"/>
</dbReference>
<dbReference type="AlphaFoldDB" id="A0A9P5ZIH1"/>
<proteinExistence type="predicted"/>
<reference evidence="3" key="1">
    <citation type="submission" date="2020-11" db="EMBL/GenBank/DDBJ databases">
        <authorList>
            <consortium name="DOE Joint Genome Institute"/>
            <person name="Ahrendt S."/>
            <person name="Riley R."/>
            <person name="Andreopoulos W."/>
            <person name="Labutti K."/>
            <person name="Pangilinan J."/>
            <person name="Ruiz-Duenas F.J."/>
            <person name="Barrasa J.M."/>
            <person name="Sanchez-Garcia M."/>
            <person name="Camarero S."/>
            <person name="Miyauchi S."/>
            <person name="Serrano A."/>
            <person name="Linde D."/>
            <person name="Babiker R."/>
            <person name="Drula E."/>
            <person name="Ayuso-Fernandez I."/>
            <person name="Pacheco R."/>
            <person name="Padilla G."/>
            <person name="Ferreira P."/>
            <person name="Barriuso J."/>
            <person name="Kellner H."/>
            <person name="Castanera R."/>
            <person name="Alfaro M."/>
            <person name="Ramirez L."/>
            <person name="Pisabarro A.G."/>
            <person name="Kuo A."/>
            <person name="Tritt A."/>
            <person name="Lipzen A."/>
            <person name="He G."/>
            <person name="Yan M."/>
            <person name="Ng V."/>
            <person name="Cullen D."/>
            <person name="Martin F."/>
            <person name="Rosso M.-N."/>
            <person name="Henrissat B."/>
            <person name="Hibbett D."/>
            <person name="Martinez A.T."/>
            <person name="Grigoriev I.V."/>
        </authorList>
    </citation>
    <scope>NUCLEOTIDE SEQUENCE</scope>
    <source>
        <strain evidence="3">ATCC 90797</strain>
    </source>
</reference>
<dbReference type="InterPro" id="IPR041457">
    <property type="entry name" value="CxC2_KDZ-assoc"/>
</dbReference>
<dbReference type="EMBL" id="MU154801">
    <property type="protein sequence ID" value="KAF9487230.1"/>
    <property type="molecule type" value="Genomic_DNA"/>
</dbReference>
<evidence type="ECO:0000256" key="1">
    <source>
        <dbReference type="SAM" id="MobiDB-lite"/>
    </source>
</evidence>
<keyword evidence="4" id="KW-1185">Reference proteome</keyword>
<name>A0A9P5ZIH1_PLEER</name>
<evidence type="ECO:0000313" key="3">
    <source>
        <dbReference type="EMBL" id="KAF9487230.1"/>
    </source>
</evidence>
<gene>
    <name evidence="3" type="ORF">BDN71DRAFT_1514175</name>
</gene>
<sequence length="228" mass="26002">MPQMNLSTSTESASANAEADVDTNSHHADNNDLDTQAVDAELPVLHQQQLWAAQRRQTYLEEIYRLEGEGKYRCTNCFDKNLYCLTCTLHQHSRSPLHRIEVWESRHFVQTSLRALGLVIQLGHSHDETCTLPGNLRKELYVIDTLGVHVVSVQFCRCQFLGEDVQLLQYRWYPASPVAPRTAFTFDLLNTFQLLTLQGKLSAYDFYLSVKRKTDNTGILGLQACLLL</sequence>
<dbReference type="OrthoDB" id="3004525at2759"/>
<evidence type="ECO:0000313" key="4">
    <source>
        <dbReference type="Proteomes" id="UP000807025"/>
    </source>
</evidence>